<reference evidence="2 3" key="1">
    <citation type="submission" date="2024-02" db="EMBL/GenBank/DDBJ databases">
        <title>High-quality chromosome-scale genome assembly of Pensacola bahiagrass (Paspalum notatum Flugge var. saurae).</title>
        <authorList>
            <person name="Vega J.M."/>
            <person name="Podio M."/>
            <person name="Orjuela J."/>
            <person name="Siena L.A."/>
            <person name="Pessino S.C."/>
            <person name="Combes M.C."/>
            <person name="Mariac C."/>
            <person name="Albertini E."/>
            <person name="Pupilli F."/>
            <person name="Ortiz J.P.A."/>
            <person name="Leblanc O."/>
        </authorList>
    </citation>
    <scope>NUCLEOTIDE SEQUENCE [LARGE SCALE GENOMIC DNA]</scope>
    <source>
        <strain evidence="2">R1</strain>
        <tissue evidence="2">Leaf</tissue>
    </source>
</reference>
<organism evidence="2 3">
    <name type="scientific">Paspalum notatum var. saurae</name>
    <dbReference type="NCBI Taxonomy" id="547442"/>
    <lineage>
        <taxon>Eukaryota</taxon>
        <taxon>Viridiplantae</taxon>
        <taxon>Streptophyta</taxon>
        <taxon>Embryophyta</taxon>
        <taxon>Tracheophyta</taxon>
        <taxon>Spermatophyta</taxon>
        <taxon>Magnoliopsida</taxon>
        <taxon>Liliopsida</taxon>
        <taxon>Poales</taxon>
        <taxon>Poaceae</taxon>
        <taxon>PACMAD clade</taxon>
        <taxon>Panicoideae</taxon>
        <taxon>Andropogonodae</taxon>
        <taxon>Paspaleae</taxon>
        <taxon>Paspalinae</taxon>
        <taxon>Paspalum</taxon>
    </lineage>
</organism>
<keyword evidence="3" id="KW-1185">Reference proteome</keyword>
<proteinExistence type="predicted"/>
<evidence type="ECO:0000256" key="1">
    <source>
        <dbReference type="SAM" id="MobiDB-lite"/>
    </source>
</evidence>
<accession>A0AAQ3TZ42</accession>
<dbReference type="Proteomes" id="UP001341281">
    <property type="component" value="Chromosome 06"/>
</dbReference>
<feature type="region of interest" description="Disordered" evidence="1">
    <location>
        <begin position="63"/>
        <end position="96"/>
    </location>
</feature>
<evidence type="ECO:0000313" key="3">
    <source>
        <dbReference type="Proteomes" id="UP001341281"/>
    </source>
</evidence>
<gene>
    <name evidence="2" type="ORF">U9M48_028714</name>
</gene>
<protein>
    <submittedName>
        <fullName evidence="2">Uncharacterized protein</fullName>
    </submittedName>
</protein>
<evidence type="ECO:0000313" key="2">
    <source>
        <dbReference type="EMBL" id="WVZ81324.1"/>
    </source>
</evidence>
<sequence length="96" mass="11105">MYVRDERAEMPCTCAACMAVLARDDSSYTNLCMLIYFIYYDKLHAPLDTDEADDAGYTGSWSPTRPWMTPTRPPLHQHHRMQGEMKRRLKTTTTVA</sequence>
<name>A0AAQ3TZ42_PASNO</name>
<dbReference type="AlphaFoldDB" id="A0AAQ3TZ42"/>
<dbReference type="EMBL" id="CP144750">
    <property type="protein sequence ID" value="WVZ81324.1"/>
    <property type="molecule type" value="Genomic_DNA"/>
</dbReference>